<organism evidence="1 2">
    <name type="scientific">Aneurinibacillus thermoaerophilus</name>
    <dbReference type="NCBI Taxonomy" id="143495"/>
    <lineage>
        <taxon>Bacteria</taxon>
        <taxon>Bacillati</taxon>
        <taxon>Bacillota</taxon>
        <taxon>Bacilli</taxon>
        <taxon>Bacillales</taxon>
        <taxon>Paenibacillaceae</taxon>
        <taxon>Aneurinibacillus group</taxon>
        <taxon>Aneurinibacillus</taxon>
    </lineage>
</organism>
<evidence type="ECO:0008006" key="3">
    <source>
        <dbReference type="Google" id="ProtNLM"/>
    </source>
</evidence>
<dbReference type="OrthoDB" id="1633927at2"/>
<dbReference type="AlphaFoldDB" id="A0A1G7ZCN1"/>
<gene>
    <name evidence="1" type="ORF">SAMN04489735_101030</name>
</gene>
<reference evidence="1 2" key="1">
    <citation type="submission" date="2016-10" db="EMBL/GenBank/DDBJ databases">
        <authorList>
            <person name="de Groot N.N."/>
        </authorList>
    </citation>
    <scope>NUCLEOTIDE SEQUENCE [LARGE SCALE GENOMIC DNA]</scope>
    <source>
        <strain evidence="1 2">L 420-91</strain>
    </source>
</reference>
<accession>A0A1G7ZCN1</accession>
<protein>
    <recommendedName>
        <fullName evidence="3">DUF2935 domain-containing protein</fullName>
    </recommendedName>
</protein>
<dbReference type="RefSeq" id="WP_091260314.1">
    <property type="nucleotide sequence ID" value="NZ_FNDE01000010.1"/>
</dbReference>
<proteinExistence type="predicted"/>
<dbReference type="Gene3D" id="1.20.1260.120">
    <property type="entry name" value="Protein of unknown function DUF2935"/>
    <property type="match status" value="1"/>
</dbReference>
<dbReference type="SUPFAM" id="SSF158430">
    <property type="entry name" value="Bacillus cereus metalloprotein-like"/>
    <property type="match status" value="2"/>
</dbReference>
<evidence type="ECO:0000313" key="2">
    <source>
        <dbReference type="Proteomes" id="UP000198956"/>
    </source>
</evidence>
<name>A0A1G7ZCN1_ANETH</name>
<sequence length="268" mass="31208">MSNLFAERSLHEIRFWSQIMKEHAFFLRLGFTSDQSRLIQEANQFYHMFENIEERAGAFAADTDHEAIARFNMEVYQATTHLWTYKRNVLGLILSCKIHAHLFPSFIDHISREAAYFMNRLEQLNRGMLDPLPDTVINENVFFLRLMADHAKFIAHMLDPSERNLISEATDLSYQFEQLLFQMVDLESMRPASQTAGILTRLLEEHREAMQNIHAFKQTIRELLDLCCLRGIIHPLFADHTYREANHFLELLGHLEASLTAGPEPSAK</sequence>
<dbReference type="Pfam" id="PF11155">
    <property type="entry name" value="DUF2935"/>
    <property type="match status" value="2"/>
</dbReference>
<dbReference type="Proteomes" id="UP000198956">
    <property type="component" value="Unassembled WGS sequence"/>
</dbReference>
<evidence type="ECO:0000313" key="1">
    <source>
        <dbReference type="EMBL" id="SDH06513.1"/>
    </source>
</evidence>
<dbReference type="EMBL" id="FNDE01000010">
    <property type="protein sequence ID" value="SDH06513.1"/>
    <property type="molecule type" value="Genomic_DNA"/>
</dbReference>
<dbReference type="InterPro" id="IPR021328">
    <property type="entry name" value="CotB-like"/>
</dbReference>